<accession>A0A5J5C3T3</accession>
<keyword evidence="1" id="KW-0472">Membrane</keyword>
<evidence type="ECO:0000256" key="1">
    <source>
        <dbReference type="SAM" id="Phobius"/>
    </source>
</evidence>
<keyword evidence="1" id="KW-0812">Transmembrane</keyword>
<feature type="transmembrane region" description="Helical" evidence="1">
    <location>
        <begin position="12"/>
        <end position="31"/>
    </location>
</feature>
<evidence type="ECO:0000313" key="4">
    <source>
        <dbReference type="Proteomes" id="UP000325577"/>
    </source>
</evidence>
<dbReference type="Proteomes" id="UP000325577">
    <property type="component" value="Linkage Group LG0"/>
</dbReference>
<dbReference type="EMBL" id="CM018031">
    <property type="protein sequence ID" value="KAA8550015.1"/>
    <property type="molecule type" value="Genomic_DNA"/>
</dbReference>
<evidence type="ECO:0000259" key="2">
    <source>
        <dbReference type="Pfam" id="PF07970"/>
    </source>
</evidence>
<reference evidence="3 4" key="1">
    <citation type="submission" date="2019-09" db="EMBL/GenBank/DDBJ databases">
        <title>A chromosome-level genome assembly of the Chinese tupelo Nyssa sinensis.</title>
        <authorList>
            <person name="Yang X."/>
            <person name="Kang M."/>
            <person name="Yang Y."/>
            <person name="Xiong H."/>
            <person name="Wang M."/>
            <person name="Zhang Z."/>
            <person name="Wang Z."/>
            <person name="Wu H."/>
            <person name="Ma T."/>
            <person name="Liu J."/>
            <person name="Xi Z."/>
        </authorList>
    </citation>
    <scope>NUCLEOTIDE SEQUENCE [LARGE SCALE GENOMIC DNA]</scope>
    <source>
        <strain evidence="3">J267</strain>
        <tissue evidence="3">Leaf</tissue>
    </source>
</reference>
<sequence length="208" mass="24039">MLKQDRDITTRQIATFGFFLAPFWFITECYSRSKWMKKVKRLICKRLKDHKIFALRLRGNFFLKLQKLRNLPRSFVAWKMAVGDICLHWRGCHMVFMDLPFQCLIKLGTVLSSKSDDDCCNSCEEVREAYRRRELVVGDDEDDAEQDNHPVLSAAAKSTLRPPSLQNLLEDVPYSAAVPHNYSSGADSEGKSKCDQLFIVLSFRSIFC</sequence>
<dbReference type="AlphaFoldDB" id="A0A5J5C3T3"/>
<organism evidence="3 4">
    <name type="scientific">Nyssa sinensis</name>
    <dbReference type="NCBI Taxonomy" id="561372"/>
    <lineage>
        <taxon>Eukaryota</taxon>
        <taxon>Viridiplantae</taxon>
        <taxon>Streptophyta</taxon>
        <taxon>Embryophyta</taxon>
        <taxon>Tracheophyta</taxon>
        <taxon>Spermatophyta</taxon>
        <taxon>Magnoliopsida</taxon>
        <taxon>eudicotyledons</taxon>
        <taxon>Gunneridae</taxon>
        <taxon>Pentapetalae</taxon>
        <taxon>asterids</taxon>
        <taxon>Cornales</taxon>
        <taxon>Nyssaceae</taxon>
        <taxon>Nyssa</taxon>
    </lineage>
</organism>
<protein>
    <recommendedName>
        <fullName evidence="2">Endoplasmic reticulum vesicle transporter C-terminal domain-containing protein</fullName>
    </recommendedName>
</protein>
<evidence type="ECO:0000313" key="3">
    <source>
        <dbReference type="EMBL" id="KAA8550015.1"/>
    </source>
</evidence>
<dbReference type="InterPro" id="IPR012936">
    <property type="entry name" value="Erv_C"/>
</dbReference>
<proteinExistence type="predicted"/>
<keyword evidence="1" id="KW-1133">Transmembrane helix</keyword>
<name>A0A5J5C3T3_9ASTE</name>
<dbReference type="Pfam" id="PF07970">
    <property type="entry name" value="COPIIcoated_ERV"/>
    <property type="match status" value="1"/>
</dbReference>
<gene>
    <name evidence="3" type="ORF">F0562_001699</name>
</gene>
<keyword evidence="4" id="KW-1185">Reference proteome</keyword>
<dbReference type="OrthoDB" id="1739816at2759"/>
<feature type="domain" description="Endoplasmic reticulum vesicle transporter C-terminal" evidence="2">
    <location>
        <begin position="114"/>
        <end position="146"/>
    </location>
</feature>